<name>A0A4V1ALT5_9LACO</name>
<evidence type="ECO:0008006" key="6">
    <source>
        <dbReference type="Google" id="ProtNLM"/>
    </source>
</evidence>
<accession>A0A4V1ALT5</accession>
<dbReference type="KEGG" id="lji:ELX58_06310"/>
<dbReference type="Proteomes" id="UP000294321">
    <property type="component" value="Chromosome"/>
</dbReference>
<organism evidence="4 5">
    <name type="scientific">Acetilactobacillus jinshanensis</name>
    <dbReference type="NCBI Taxonomy" id="1720083"/>
    <lineage>
        <taxon>Bacteria</taxon>
        <taxon>Bacillati</taxon>
        <taxon>Bacillota</taxon>
        <taxon>Bacilli</taxon>
        <taxon>Lactobacillales</taxon>
        <taxon>Lactobacillaceae</taxon>
        <taxon>Acetilactobacillus</taxon>
    </lineage>
</organism>
<dbReference type="EMBL" id="CP034726">
    <property type="protein sequence ID" value="QBP18719.1"/>
    <property type="molecule type" value="Genomic_DNA"/>
</dbReference>
<evidence type="ECO:0000313" key="4">
    <source>
        <dbReference type="EMBL" id="QBP18719.1"/>
    </source>
</evidence>
<evidence type="ECO:0000256" key="3">
    <source>
        <dbReference type="SAM" id="Phobius"/>
    </source>
</evidence>
<keyword evidence="3" id="KW-0472">Membrane</keyword>
<dbReference type="GO" id="GO:0009986">
    <property type="term" value="C:cell surface"/>
    <property type="evidence" value="ECO:0007669"/>
    <property type="project" value="UniProtKB-SubCell"/>
</dbReference>
<evidence type="ECO:0000313" key="5">
    <source>
        <dbReference type="Proteomes" id="UP000294321"/>
    </source>
</evidence>
<dbReference type="Pfam" id="PF07963">
    <property type="entry name" value="N_methyl"/>
    <property type="match status" value="1"/>
</dbReference>
<keyword evidence="2" id="KW-0178">Competence</keyword>
<gene>
    <name evidence="4" type="ORF">ELX58_06310</name>
</gene>
<sequence length="141" mass="16605">MNKLYRSQTKNNRNGFTLVETMLSLMITAFVILIVGSTFSDVRHSRYHNVMTQFYVYLDAIEDYKVTSYGDGELNLKKGRKNYYVELQDHDLILTTHHGGYMPFLYHVKKVEWHRTDNGLLDHHVIMQNGQQFDGKSRLNE</sequence>
<comment type="subcellular location">
    <subcellularLocation>
        <location evidence="1">Cell surface</location>
    </subcellularLocation>
</comment>
<dbReference type="InterPro" id="IPR012902">
    <property type="entry name" value="N_methyl_site"/>
</dbReference>
<reference evidence="5" key="1">
    <citation type="submission" date="2018-12" db="EMBL/GenBank/DDBJ databases">
        <title>A new species of lactobacillus.</title>
        <authorList>
            <person name="Jian Y."/>
            <person name="Xin L."/>
            <person name="Hong Z.J."/>
            <person name="Ming L.Z."/>
            <person name="Hong X.Z."/>
        </authorList>
    </citation>
    <scope>NUCLEOTIDE SEQUENCE [LARGE SCALE GENOMIC DNA]</scope>
    <source>
        <strain evidence="5">HSLZ-75</strain>
    </source>
</reference>
<keyword evidence="3" id="KW-1133">Transmembrane helix</keyword>
<dbReference type="OrthoDB" id="2326913at2"/>
<dbReference type="AlphaFoldDB" id="A0A4V1ALT5"/>
<evidence type="ECO:0000256" key="2">
    <source>
        <dbReference type="ARBA" id="ARBA00023287"/>
    </source>
</evidence>
<evidence type="ECO:0000256" key="1">
    <source>
        <dbReference type="ARBA" id="ARBA00004241"/>
    </source>
</evidence>
<feature type="transmembrane region" description="Helical" evidence="3">
    <location>
        <begin position="21"/>
        <end position="39"/>
    </location>
</feature>
<dbReference type="RefSeq" id="WP_133442277.1">
    <property type="nucleotide sequence ID" value="NZ_CP034726.1"/>
</dbReference>
<dbReference type="InterPro" id="IPR016977">
    <property type="entry name" value="ComGF"/>
</dbReference>
<dbReference type="Pfam" id="PF15980">
    <property type="entry name" value="ComGF"/>
    <property type="match status" value="1"/>
</dbReference>
<dbReference type="GO" id="GO:0030420">
    <property type="term" value="P:establishment of competence for transformation"/>
    <property type="evidence" value="ECO:0007669"/>
    <property type="project" value="UniProtKB-KW"/>
</dbReference>
<keyword evidence="5" id="KW-1185">Reference proteome</keyword>
<proteinExistence type="predicted"/>
<protein>
    <recommendedName>
        <fullName evidence="6">Prepilin-type N-terminal cleavage/methylation domain-containing protein</fullName>
    </recommendedName>
</protein>
<keyword evidence="3" id="KW-0812">Transmembrane</keyword>